<organism evidence="1 2">
    <name type="scientific">Paracoccus marcusii</name>
    <dbReference type="NCBI Taxonomy" id="59779"/>
    <lineage>
        <taxon>Bacteria</taxon>
        <taxon>Pseudomonadati</taxon>
        <taxon>Pseudomonadota</taxon>
        <taxon>Alphaproteobacteria</taxon>
        <taxon>Rhodobacterales</taxon>
        <taxon>Paracoccaceae</taxon>
        <taxon>Paracoccus</taxon>
    </lineage>
</organism>
<gene>
    <name evidence="1" type="ORF">PRL19_11000</name>
</gene>
<dbReference type="EMBL" id="CP117466">
    <property type="protein sequence ID" value="WDA11822.1"/>
    <property type="molecule type" value="Genomic_DNA"/>
</dbReference>
<name>A0ABY7UPG2_9RHOB</name>
<dbReference type="Proteomes" id="UP001216899">
    <property type="component" value="Chromosome"/>
</dbReference>
<sequence>MARRIELQGIVHDVLAAFISRNNELSGYWALGQLRTWTEDEGAGTLEIPLVGGGLAALNSETFPISHRFAAMLQVRMRSQNLPAEWVQDARFTVKLAAFDRLNCSLRVVSDLGRSFEFSRVLLVRRHDPRRELRRRGAASAARR</sequence>
<accession>A0ABY7UPG2</accession>
<evidence type="ECO:0000313" key="2">
    <source>
        <dbReference type="Proteomes" id="UP001216899"/>
    </source>
</evidence>
<dbReference type="RefSeq" id="WP_273742983.1">
    <property type="nucleotide sequence ID" value="NZ_CP117466.1"/>
</dbReference>
<reference evidence="1 2" key="1">
    <citation type="submission" date="2023-02" db="EMBL/GenBank/DDBJ databases">
        <title>Whole genome sequenc of Paracoccus marcusii MBLB0836.</title>
        <authorList>
            <person name="Seo M.-J."/>
            <person name="Cho E.-S."/>
            <person name="Hwang C.Y."/>
        </authorList>
    </citation>
    <scope>NUCLEOTIDE SEQUENCE [LARGE SCALE GENOMIC DNA]</scope>
    <source>
        <strain evidence="1 2">MBLB0836</strain>
    </source>
</reference>
<protein>
    <submittedName>
        <fullName evidence="1">Uncharacterized protein</fullName>
    </submittedName>
</protein>
<keyword evidence="2" id="KW-1185">Reference proteome</keyword>
<evidence type="ECO:0000313" key="1">
    <source>
        <dbReference type="EMBL" id="WDA11822.1"/>
    </source>
</evidence>
<proteinExistence type="predicted"/>